<dbReference type="Pfam" id="PF14897">
    <property type="entry name" value="EpsG"/>
    <property type="match status" value="1"/>
</dbReference>
<dbReference type="InterPro" id="IPR049458">
    <property type="entry name" value="EpsG-like"/>
</dbReference>
<feature type="transmembrane region" description="Helical" evidence="1">
    <location>
        <begin position="146"/>
        <end position="169"/>
    </location>
</feature>
<feature type="transmembrane region" description="Helical" evidence="1">
    <location>
        <begin position="293"/>
        <end position="311"/>
    </location>
</feature>
<evidence type="ECO:0000313" key="3">
    <source>
        <dbReference type="Proteomes" id="UP000600307"/>
    </source>
</evidence>
<feature type="transmembrane region" description="Helical" evidence="1">
    <location>
        <begin position="245"/>
        <end position="264"/>
    </location>
</feature>
<sequence>MRISKNGYFIFLLLLCYITLCTYFIGIKDANVWKDYLVYKNYYYDAQNNSVLSIISNIQDPLFVLFMKPFTYDFNGFGHFLIVCAFVTLFFKFFAISRADTNVVVFIILYSSYLLCLHEYIQIRIALALGILLYSVYWIKRPLVQYAMMIIALLFHFSVIVPVLVYVVVNRGVKGFKFIYLFSPVLIFFPLLFKSGFFDINRINSYLALQGQGVGVDINIFSTLPFIQLCTLIFIFLSKKYKYSVYTYEYIISFLGVFIFYSFLSIPVLALRYFEVCNVFFLIILAKNYNKSYFFITVIIIYLVIGIKNYSQLIGLNIPFLG</sequence>
<comment type="caution">
    <text evidence="2">The sequence shown here is derived from an EMBL/GenBank/DDBJ whole genome shotgun (WGS) entry which is preliminary data.</text>
</comment>
<keyword evidence="1" id="KW-0472">Membrane</keyword>
<name>A0ABS0DN34_9GAMM</name>
<dbReference type="EMBL" id="JADOBH010000001">
    <property type="protein sequence ID" value="MBF7954432.1"/>
    <property type="molecule type" value="Genomic_DNA"/>
</dbReference>
<accession>A0ABS0DN34</accession>
<feature type="transmembrane region" description="Helical" evidence="1">
    <location>
        <begin position="7"/>
        <end position="27"/>
    </location>
</feature>
<keyword evidence="3" id="KW-1185">Reference proteome</keyword>
<dbReference type="Proteomes" id="UP000600307">
    <property type="component" value="Unassembled WGS sequence"/>
</dbReference>
<keyword evidence="1" id="KW-1133">Transmembrane helix</keyword>
<proteinExistence type="predicted"/>
<reference evidence="2 3" key="1">
    <citation type="submission" date="2020-11" db="EMBL/GenBank/DDBJ databases">
        <title>Taxonomic investigation of Rahnella spp.</title>
        <authorList>
            <person name="Lee S.D."/>
        </authorList>
    </citation>
    <scope>NUCLEOTIDE SEQUENCE [LARGE SCALE GENOMIC DNA]</scope>
    <source>
        <strain evidence="2 3">SAP-10</strain>
    </source>
</reference>
<gene>
    <name evidence="2" type="ORF">IV431_02545</name>
</gene>
<feature type="transmembrane region" description="Helical" evidence="1">
    <location>
        <begin position="218"/>
        <end position="238"/>
    </location>
</feature>
<feature type="transmembrane region" description="Helical" evidence="1">
    <location>
        <begin position="178"/>
        <end position="198"/>
    </location>
</feature>
<dbReference type="RefSeq" id="WP_195816691.1">
    <property type="nucleotide sequence ID" value="NZ_JADOBH010000001.1"/>
</dbReference>
<organism evidence="2 3">
    <name type="scientific">Rahnella victoriana</name>
    <dbReference type="NCBI Taxonomy" id="1510570"/>
    <lineage>
        <taxon>Bacteria</taxon>
        <taxon>Pseudomonadati</taxon>
        <taxon>Pseudomonadota</taxon>
        <taxon>Gammaproteobacteria</taxon>
        <taxon>Enterobacterales</taxon>
        <taxon>Yersiniaceae</taxon>
        <taxon>Rahnella</taxon>
    </lineage>
</organism>
<evidence type="ECO:0000256" key="1">
    <source>
        <dbReference type="SAM" id="Phobius"/>
    </source>
</evidence>
<keyword evidence="1" id="KW-0812">Transmembrane</keyword>
<feature type="transmembrane region" description="Helical" evidence="1">
    <location>
        <begin position="77"/>
        <end position="96"/>
    </location>
</feature>
<protein>
    <submittedName>
        <fullName evidence="2">EpsG family protein</fullName>
    </submittedName>
</protein>
<evidence type="ECO:0000313" key="2">
    <source>
        <dbReference type="EMBL" id="MBF7954432.1"/>
    </source>
</evidence>
<feature type="transmembrane region" description="Helical" evidence="1">
    <location>
        <begin position="103"/>
        <end position="134"/>
    </location>
</feature>